<dbReference type="AlphaFoldDB" id="A0A4S8F3K3"/>
<dbReference type="Proteomes" id="UP000308917">
    <property type="component" value="Unassembled WGS sequence"/>
</dbReference>
<evidence type="ECO:0000313" key="4">
    <source>
        <dbReference type="EMBL" id="THU01960.1"/>
    </source>
</evidence>
<evidence type="ECO:0000256" key="3">
    <source>
        <dbReference type="PROSITE-ProRule" id="PRU00339"/>
    </source>
</evidence>
<organism evidence="4 5">
    <name type="scientific">Lampropedia puyangensis</name>
    <dbReference type="NCBI Taxonomy" id="1330072"/>
    <lineage>
        <taxon>Bacteria</taxon>
        <taxon>Pseudomonadati</taxon>
        <taxon>Pseudomonadota</taxon>
        <taxon>Betaproteobacteria</taxon>
        <taxon>Burkholderiales</taxon>
        <taxon>Comamonadaceae</taxon>
        <taxon>Lampropedia</taxon>
    </lineage>
</organism>
<reference evidence="4 5" key="1">
    <citation type="journal article" date="2015" name="Antonie Van Leeuwenhoek">
        <title>Lampropedia puyangensis sp. nov., isolated from symptomatic bark of Populus ? euramericana canker and emended description of Lampropedia hyalina (Ehrenberg 1832) Lee et al. 2004.</title>
        <authorList>
            <person name="Li Y."/>
            <person name="Wang T."/>
            <person name="Piao C.G."/>
            <person name="Wang L.F."/>
            <person name="Tian G.Z."/>
            <person name="Zhu T.H."/>
            <person name="Guo M.W."/>
        </authorList>
    </citation>
    <scope>NUCLEOTIDE SEQUENCE [LARGE SCALE GENOMIC DNA]</scope>
    <source>
        <strain evidence="4 5">2-bin</strain>
    </source>
</reference>
<keyword evidence="5" id="KW-1185">Reference proteome</keyword>
<comment type="caution">
    <text evidence="4">The sequence shown here is derived from an EMBL/GenBank/DDBJ whole genome shotgun (WGS) entry which is preliminary data.</text>
</comment>
<dbReference type="InterPro" id="IPR019734">
    <property type="entry name" value="TPR_rpt"/>
</dbReference>
<evidence type="ECO:0000256" key="2">
    <source>
        <dbReference type="ARBA" id="ARBA00022803"/>
    </source>
</evidence>
<dbReference type="Pfam" id="PF13431">
    <property type="entry name" value="TPR_17"/>
    <property type="match status" value="1"/>
</dbReference>
<dbReference type="GO" id="GO:0046813">
    <property type="term" value="P:receptor-mediated virion attachment to host cell"/>
    <property type="evidence" value="ECO:0007669"/>
    <property type="project" value="TreeGrafter"/>
</dbReference>
<dbReference type="EMBL" id="STFG01000007">
    <property type="protein sequence ID" value="THU01960.1"/>
    <property type="molecule type" value="Genomic_DNA"/>
</dbReference>
<feature type="repeat" description="TPR" evidence="3">
    <location>
        <begin position="94"/>
        <end position="127"/>
    </location>
</feature>
<dbReference type="InterPro" id="IPR050498">
    <property type="entry name" value="Ycf3"/>
</dbReference>
<keyword evidence="2 3" id="KW-0802">TPR repeat</keyword>
<dbReference type="PANTHER" id="PTHR44858">
    <property type="entry name" value="TETRATRICOPEPTIDE REPEAT PROTEIN 6"/>
    <property type="match status" value="1"/>
</dbReference>
<dbReference type="RefSeq" id="WP_136573269.1">
    <property type="nucleotide sequence ID" value="NZ_STFG01000007.1"/>
</dbReference>
<evidence type="ECO:0000256" key="1">
    <source>
        <dbReference type="ARBA" id="ARBA00022737"/>
    </source>
</evidence>
<name>A0A4S8F3K3_9BURK</name>
<dbReference type="SMART" id="SM00028">
    <property type="entry name" value="TPR"/>
    <property type="match status" value="3"/>
</dbReference>
<dbReference type="PANTHER" id="PTHR44858:SF1">
    <property type="entry name" value="UDP-N-ACETYLGLUCOSAMINE--PEPTIDE N-ACETYLGLUCOSAMINYLTRANSFERASE SPINDLY-RELATED"/>
    <property type="match status" value="1"/>
</dbReference>
<dbReference type="InterPro" id="IPR011990">
    <property type="entry name" value="TPR-like_helical_dom_sf"/>
</dbReference>
<protein>
    <submittedName>
        <fullName evidence="4">Type IV pilus biogenesis/stability protein PilW</fullName>
    </submittedName>
</protein>
<dbReference type="InterPro" id="IPR013360">
    <property type="entry name" value="Pilus_4_PilW"/>
</dbReference>
<dbReference type="Gene3D" id="1.25.40.10">
    <property type="entry name" value="Tetratricopeptide repeat domain"/>
    <property type="match status" value="1"/>
</dbReference>
<feature type="repeat" description="TPR" evidence="3">
    <location>
        <begin position="164"/>
        <end position="197"/>
    </location>
</feature>
<sequence>MCHVFLNRGSYKTGRYSVSTAIVALSLLVLSGCVTSVTTTSSLGGAATGVSQSADSQKAAQTRLELAAEYLRAGNVTVALEEVNNALKLNSSMTEAYVLRGMIYSQRGDFASAEADYARVMRERGSDPDVMHNYGWILCQQGRYADGDVYFDKVLATPGYATSARTWMTKGLCLQAADKTNAAKQALLKAVEYDPNNPIATYNLASMLYHAGQVADAQIYVRRLNNSPYANAETLWLGVKIENAMGNQLGIRELGEVLSRKFPQSREFVLYERKAFYE</sequence>
<proteinExistence type="predicted"/>
<dbReference type="OrthoDB" id="9814042at2"/>
<dbReference type="SUPFAM" id="SSF48452">
    <property type="entry name" value="TPR-like"/>
    <property type="match status" value="1"/>
</dbReference>
<gene>
    <name evidence="4" type="primary">pilW</name>
    <name evidence="4" type="ORF">E9531_08135</name>
</gene>
<dbReference type="NCBIfam" id="TIGR02521">
    <property type="entry name" value="type_IV_pilW"/>
    <property type="match status" value="1"/>
</dbReference>
<dbReference type="GO" id="GO:0009279">
    <property type="term" value="C:cell outer membrane"/>
    <property type="evidence" value="ECO:0007669"/>
    <property type="project" value="TreeGrafter"/>
</dbReference>
<dbReference type="PROSITE" id="PS50005">
    <property type="entry name" value="TPR"/>
    <property type="match status" value="2"/>
</dbReference>
<evidence type="ECO:0000313" key="5">
    <source>
        <dbReference type="Proteomes" id="UP000308917"/>
    </source>
</evidence>
<dbReference type="Pfam" id="PF13432">
    <property type="entry name" value="TPR_16"/>
    <property type="match status" value="1"/>
</dbReference>
<keyword evidence="1" id="KW-0677">Repeat</keyword>
<accession>A0A4S8F3K3</accession>